<evidence type="ECO:0000259" key="1">
    <source>
        <dbReference type="Pfam" id="PF08447"/>
    </source>
</evidence>
<sequence>MPTKDIKDTYSSIFKSNGNITLEHHIKKIIELDAYLPYNSTFFTLINTTSLSFDFVSKNFEVCTGMKSQEMKTKGIKYFWSIMHPEDLECYLMALQDLMEFTLKEIPLQERKHLCYTYNYRLKNGVGQYVHVIQNSTPVYFDESGKPVIGMAHYTVLDPDVKLPLSANVKYMKDNNQYETVFSKTYSPK</sequence>
<dbReference type="Proteomes" id="UP001549773">
    <property type="component" value="Unassembled WGS sequence"/>
</dbReference>
<name>A0ABV2TV47_9FLAO</name>
<dbReference type="RefSeq" id="WP_354617948.1">
    <property type="nucleotide sequence ID" value="NZ_JBEWYP010000003.1"/>
</dbReference>
<dbReference type="Pfam" id="PF08447">
    <property type="entry name" value="PAS_3"/>
    <property type="match status" value="1"/>
</dbReference>
<protein>
    <submittedName>
        <fullName evidence="2">PAS domain-containing protein</fullName>
    </submittedName>
</protein>
<gene>
    <name evidence="2" type="ORF">ABXZ32_06945</name>
</gene>
<keyword evidence="3" id="KW-1185">Reference proteome</keyword>
<dbReference type="Gene3D" id="3.30.450.20">
    <property type="entry name" value="PAS domain"/>
    <property type="match status" value="1"/>
</dbReference>
<dbReference type="SUPFAM" id="SSF55785">
    <property type="entry name" value="PYP-like sensor domain (PAS domain)"/>
    <property type="match status" value="1"/>
</dbReference>
<dbReference type="EMBL" id="JBEWYP010000003">
    <property type="protein sequence ID" value="MET7029124.1"/>
    <property type="molecule type" value="Genomic_DNA"/>
</dbReference>
<evidence type="ECO:0000313" key="3">
    <source>
        <dbReference type="Proteomes" id="UP001549773"/>
    </source>
</evidence>
<organism evidence="2 3">
    <name type="scientific">Sediminicola luteus</name>
    <dbReference type="NCBI Taxonomy" id="319238"/>
    <lineage>
        <taxon>Bacteria</taxon>
        <taxon>Pseudomonadati</taxon>
        <taxon>Bacteroidota</taxon>
        <taxon>Flavobacteriia</taxon>
        <taxon>Flavobacteriales</taxon>
        <taxon>Flavobacteriaceae</taxon>
        <taxon>Sediminicola</taxon>
    </lineage>
</organism>
<reference evidence="2 3" key="1">
    <citation type="submission" date="2024-07" db="EMBL/GenBank/DDBJ databases">
        <title>The genome sequence of type strain Sediminicola luteus GDMCC 1.2596T.</title>
        <authorList>
            <person name="Liu Y."/>
        </authorList>
    </citation>
    <scope>NUCLEOTIDE SEQUENCE [LARGE SCALE GENOMIC DNA]</scope>
    <source>
        <strain evidence="2 3">GDMCC 1.2596</strain>
    </source>
</reference>
<comment type="caution">
    <text evidence="2">The sequence shown here is derived from an EMBL/GenBank/DDBJ whole genome shotgun (WGS) entry which is preliminary data.</text>
</comment>
<dbReference type="InterPro" id="IPR013655">
    <property type="entry name" value="PAS_fold_3"/>
</dbReference>
<dbReference type="InterPro" id="IPR035965">
    <property type="entry name" value="PAS-like_dom_sf"/>
</dbReference>
<evidence type="ECO:0000313" key="2">
    <source>
        <dbReference type="EMBL" id="MET7029124.1"/>
    </source>
</evidence>
<accession>A0ABV2TV47</accession>
<feature type="domain" description="PAS fold-3" evidence="1">
    <location>
        <begin position="55"/>
        <end position="148"/>
    </location>
</feature>
<proteinExistence type="predicted"/>